<evidence type="ECO:0000256" key="1">
    <source>
        <dbReference type="SAM" id="MobiDB-lite"/>
    </source>
</evidence>
<organism evidence="2 3">
    <name type="scientific">Sulfuracidifex tepidarius</name>
    <dbReference type="NCBI Taxonomy" id="1294262"/>
    <lineage>
        <taxon>Archaea</taxon>
        <taxon>Thermoproteota</taxon>
        <taxon>Thermoprotei</taxon>
        <taxon>Sulfolobales</taxon>
        <taxon>Sulfolobaceae</taxon>
        <taxon>Sulfuracidifex</taxon>
    </lineage>
</organism>
<dbReference type="AlphaFoldDB" id="A0A510E5I0"/>
<sequence length="89" mass="9760">MTSVVREEPIMTKVAVNGLYCCNFSGRSRDIMYSMSGMEGKALIMLGELNLAVANPIAIPRVFTNKDARKAESRSKGAFPTTTEWAVTK</sequence>
<protein>
    <submittedName>
        <fullName evidence="2">Uncharacterized protein</fullName>
    </submittedName>
</protein>
<name>A0A510E5I0_9CREN</name>
<feature type="compositionally biased region" description="Polar residues" evidence="1">
    <location>
        <begin position="80"/>
        <end position="89"/>
    </location>
</feature>
<proteinExistence type="predicted"/>
<dbReference type="Proteomes" id="UP000325030">
    <property type="component" value="Chromosome"/>
</dbReference>
<dbReference type="EMBL" id="AP018930">
    <property type="protein sequence ID" value="BBG27749.1"/>
    <property type="molecule type" value="Genomic_DNA"/>
</dbReference>
<gene>
    <name evidence="2" type="ORF">IC007_2303</name>
</gene>
<reference evidence="3" key="1">
    <citation type="submission" date="2018-09" db="EMBL/GenBank/DDBJ databases">
        <title>Complete Genome Sequencing of Sulfolobus sp. JCM 16834.</title>
        <authorList>
            <person name="Kato S."/>
            <person name="Itoh T."/>
            <person name="Ohkuma M."/>
        </authorList>
    </citation>
    <scope>NUCLEOTIDE SEQUENCE [LARGE SCALE GENOMIC DNA]</scope>
    <source>
        <strain evidence="3">IC-007</strain>
    </source>
</reference>
<feature type="region of interest" description="Disordered" evidence="1">
    <location>
        <begin position="70"/>
        <end position="89"/>
    </location>
</feature>
<evidence type="ECO:0000313" key="2">
    <source>
        <dbReference type="EMBL" id="BBG27749.1"/>
    </source>
</evidence>
<evidence type="ECO:0000313" key="3">
    <source>
        <dbReference type="Proteomes" id="UP000325030"/>
    </source>
</evidence>
<accession>A0A510E5I0</accession>